<dbReference type="KEGG" id="smo:SELMODRAFT_430505"/>
<dbReference type="Gene3D" id="1.10.110.10">
    <property type="entry name" value="Plant lipid-transfer and hydrophobic proteins"/>
    <property type="match status" value="1"/>
</dbReference>
<keyword evidence="1" id="KW-0732">Signal</keyword>
<feature type="chain" id="PRO_5003123411" description="Bifunctional inhibitor/plant lipid transfer protein/seed storage helical domain-containing protein" evidence="1">
    <location>
        <begin position="28"/>
        <end position="109"/>
    </location>
</feature>
<organism evidence="4">
    <name type="scientific">Selaginella moellendorffii</name>
    <name type="common">Spikemoss</name>
    <dbReference type="NCBI Taxonomy" id="88036"/>
    <lineage>
        <taxon>Eukaryota</taxon>
        <taxon>Viridiplantae</taxon>
        <taxon>Streptophyta</taxon>
        <taxon>Embryophyta</taxon>
        <taxon>Tracheophyta</taxon>
        <taxon>Lycopodiopsida</taxon>
        <taxon>Selaginellales</taxon>
        <taxon>Selaginellaceae</taxon>
        <taxon>Selaginella</taxon>
    </lineage>
</organism>
<dbReference type="InterPro" id="IPR036312">
    <property type="entry name" value="Bifun_inhib/LTP/seed_sf"/>
</dbReference>
<dbReference type="EMBL" id="GL377696">
    <property type="protein sequence ID" value="EFJ06675.1"/>
    <property type="molecule type" value="Genomic_DNA"/>
</dbReference>
<sequence length="109" mass="11010">MGNAVGVAVAVAVAVILALLAAAPAIASHNVGALASSCEESDFLYKSLPCVKGGTVMSTPSSQCCVAVRAMALECLCRLIVSATGASSEQTVKNYVKTCKMKAPPGFKC</sequence>
<dbReference type="InterPro" id="IPR016140">
    <property type="entry name" value="Bifunc_inhib/LTP/seed_store"/>
</dbReference>
<dbReference type="SUPFAM" id="SSF47699">
    <property type="entry name" value="Bifunctional inhibitor/lipid-transfer protein/seed storage 2S albumin"/>
    <property type="match status" value="1"/>
</dbReference>
<proteinExistence type="predicted"/>
<dbReference type="HOGENOM" id="CLU_2188529_0_0_1"/>
<keyword evidence="4" id="KW-1185">Reference proteome</keyword>
<gene>
    <name evidence="3" type="ORF">SELMODRAFT_430505</name>
</gene>
<evidence type="ECO:0000313" key="4">
    <source>
        <dbReference type="Proteomes" id="UP000001514"/>
    </source>
</evidence>
<dbReference type="Pfam" id="PF14368">
    <property type="entry name" value="LTP_2"/>
    <property type="match status" value="1"/>
</dbReference>
<evidence type="ECO:0000313" key="3">
    <source>
        <dbReference type="EMBL" id="EFJ06675.1"/>
    </source>
</evidence>
<dbReference type="InParanoid" id="D8T9M2"/>
<reference evidence="3 4" key="1">
    <citation type="journal article" date="2011" name="Science">
        <title>The Selaginella genome identifies genetic changes associated with the evolution of vascular plants.</title>
        <authorList>
            <person name="Banks J.A."/>
            <person name="Nishiyama T."/>
            <person name="Hasebe M."/>
            <person name="Bowman J.L."/>
            <person name="Gribskov M."/>
            <person name="dePamphilis C."/>
            <person name="Albert V.A."/>
            <person name="Aono N."/>
            <person name="Aoyama T."/>
            <person name="Ambrose B.A."/>
            <person name="Ashton N.W."/>
            <person name="Axtell M.J."/>
            <person name="Barker E."/>
            <person name="Barker M.S."/>
            <person name="Bennetzen J.L."/>
            <person name="Bonawitz N.D."/>
            <person name="Chapple C."/>
            <person name="Cheng C."/>
            <person name="Correa L.G."/>
            <person name="Dacre M."/>
            <person name="DeBarry J."/>
            <person name="Dreyer I."/>
            <person name="Elias M."/>
            <person name="Engstrom E.M."/>
            <person name="Estelle M."/>
            <person name="Feng L."/>
            <person name="Finet C."/>
            <person name="Floyd S.K."/>
            <person name="Frommer W.B."/>
            <person name="Fujita T."/>
            <person name="Gramzow L."/>
            <person name="Gutensohn M."/>
            <person name="Harholt J."/>
            <person name="Hattori M."/>
            <person name="Heyl A."/>
            <person name="Hirai T."/>
            <person name="Hiwatashi Y."/>
            <person name="Ishikawa M."/>
            <person name="Iwata M."/>
            <person name="Karol K.G."/>
            <person name="Koehler B."/>
            <person name="Kolukisaoglu U."/>
            <person name="Kubo M."/>
            <person name="Kurata T."/>
            <person name="Lalonde S."/>
            <person name="Li K."/>
            <person name="Li Y."/>
            <person name="Litt A."/>
            <person name="Lyons E."/>
            <person name="Manning G."/>
            <person name="Maruyama T."/>
            <person name="Michael T.P."/>
            <person name="Mikami K."/>
            <person name="Miyazaki S."/>
            <person name="Morinaga S."/>
            <person name="Murata T."/>
            <person name="Mueller-Roeber B."/>
            <person name="Nelson D.R."/>
            <person name="Obara M."/>
            <person name="Oguri Y."/>
            <person name="Olmstead R.G."/>
            <person name="Onodera N."/>
            <person name="Petersen B.L."/>
            <person name="Pils B."/>
            <person name="Prigge M."/>
            <person name="Rensing S.A."/>
            <person name="Riano-Pachon D.M."/>
            <person name="Roberts A.W."/>
            <person name="Sato Y."/>
            <person name="Scheller H.V."/>
            <person name="Schulz B."/>
            <person name="Schulz C."/>
            <person name="Shakirov E.V."/>
            <person name="Shibagaki N."/>
            <person name="Shinohara N."/>
            <person name="Shippen D.E."/>
            <person name="Soerensen I."/>
            <person name="Sotooka R."/>
            <person name="Sugimoto N."/>
            <person name="Sugita M."/>
            <person name="Sumikawa N."/>
            <person name="Tanurdzic M."/>
            <person name="Theissen G."/>
            <person name="Ulvskov P."/>
            <person name="Wakazuki S."/>
            <person name="Weng J.K."/>
            <person name="Willats W.W."/>
            <person name="Wipf D."/>
            <person name="Wolf P.G."/>
            <person name="Yang L."/>
            <person name="Zimmer A.D."/>
            <person name="Zhu Q."/>
            <person name="Mitros T."/>
            <person name="Hellsten U."/>
            <person name="Loque D."/>
            <person name="Otillar R."/>
            <person name="Salamov A."/>
            <person name="Schmutz J."/>
            <person name="Shapiro H."/>
            <person name="Lindquist E."/>
            <person name="Lucas S."/>
            <person name="Rokhsar D."/>
            <person name="Grigoriev I.V."/>
        </authorList>
    </citation>
    <scope>NUCLEOTIDE SEQUENCE [LARGE SCALE GENOMIC DNA]</scope>
</reference>
<feature type="domain" description="Bifunctional inhibitor/plant lipid transfer protein/seed storage helical" evidence="2">
    <location>
        <begin position="21"/>
        <end position="109"/>
    </location>
</feature>
<dbReference type="OMA" id="AREAYCK"/>
<dbReference type="AlphaFoldDB" id="D8T9M2"/>
<accession>D8T9M2</accession>
<evidence type="ECO:0000256" key="1">
    <source>
        <dbReference type="SAM" id="SignalP"/>
    </source>
</evidence>
<protein>
    <recommendedName>
        <fullName evidence="2">Bifunctional inhibitor/plant lipid transfer protein/seed storage helical domain-containing protein</fullName>
    </recommendedName>
</protein>
<name>D8T9M2_SELML</name>
<dbReference type="Proteomes" id="UP000001514">
    <property type="component" value="Unassembled WGS sequence"/>
</dbReference>
<evidence type="ECO:0000259" key="2">
    <source>
        <dbReference type="Pfam" id="PF14368"/>
    </source>
</evidence>
<dbReference type="Gramene" id="EFJ06675">
    <property type="protein sequence ID" value="EFJ06675"/>
    <property type="gene ID" value="SELMODRAFT_430505"/>
</dbReference>
<feature type="signal peptide" evidence="1">
    <location>
        <begin position="1"/>
        <end position="27"/>
    </location>
</feature>